<accession>A0A0A8ZP30</accession>
<sequence length="94" mass="10168">MAVRSSRGASSPAKRVSALRDLRPNGDVLLCINSCTQPFVDNSISRRVLVALSRACVLSSLSVCVSRGESVHVFVINTCRIYGVIPNRVLASYM</sequence>
<reference evidence="1" key="1">
    <citation type="submission" date="2014-09" db="EMBL/GenBank/DDBJ databases">
        <authorList>
            <person name="Magalhaes I.L.F."/>
            <person name="Oliveira U."/>
            <person name="Santos F.R."/>
            <person name="Vidigal T.H.D.A."/>
            <person name="Brescovit A.D."/>
            <person name="Santos A.J."/>
        </authorList>
    </citation>
    <scope>NUCLEOTIDE SEQUENCE</scope>
    <source>
        <tissue evidence="1">Shoot tissue taken approximately 20 cm above the soil surface</tissue>
    </source>
</reference>
<dbReference type="EMBL" id="GBRH01256751">
    <property type="protein sequence ID" value="JAD41144.1"/>
    <property type="molecule type" value="Transcribed_RNA"/>
</dbReference>
<evidence type="ECO:0000313" key="1">
    <source>
        <dbReference type="EMBL" id="JAD41144.1"/>
    </source>
</evidence>
<organism evidence="1">
    <name type="scientific">Arundo donax</name>
    <name type="common">Giant reed</name>
    <name type="synonym">Donax arundinaceus</name>
    <dbReference type="NCBI Taxonomy" id="35708"/>
    <lineage>
        <taxon>Eukaryota</taxon>
        <taxon>Viridiplantae</taxon>
        <taxon>Streptophyta</taxon>
        <taxon>Embryophyta</taxon>
        <taxon>Tracheophyta</taxon>
        <taxon>Spermatophyta</taxon>
        <taxon>Magnoliopsida</taxon>
        <taxon>Liliopsida</taxon>
        <taxon>Poales</taxon>
        <taxon>Poaceae</taxon>
        <taxon>PACMAD clade</taxon>
        <taxon>Arundinoideae</taxon>
        <taxon>Arundineae</taxon>
        <taxon>Arundo</taxon>
    </lineage>
</organism>
<protein>
    <submittedName>
        <fullName evidence="1">Uncharacterized protein</fullName>
    </submittedName>
</protein>
<reference evidence="1" key="2">
    <citation type="journal article" date="2015" name="Data Brief">
        <title>Shoot transcriptome of the giant reed, Arundo donax.</title>
        <authorList>
            <person name="Barrero R.A."/>
            <person name="Guerrero F.D."/>
            <person name="Moolhuijzen P."/>
            <person name="Goolsby J.A."/>
            <person name="Tidwell J."/>
            <person name="Bellgard S.E."/>
            <person name="Bellgard M.I."/>
        </authorList>
    </citation>
    <scope>NUCLEOTIDE SEQUENCE</scope>
    <source>
        <tissue evidence="1">Shoot tissue taken approximately 20 cm above the soil surface</tissue>
    </source>
</reference>
<dbReference type="AlphaFoldDB" id="A0A0A8ZP30"/>
<name>A0A0A8ZP30_ARUDO</name>
<proteinExistence type="predicted"/>